<dbReference type="OrthoDB" id="1523826at2"/>
<evidence type="ECO:0000256" key="2">
    <source>
        <dbReference type="ARBA" id="ARBA00009695"/>
    </source>
</evidence>
<feature type="domain" description="RecX third three-helical" evidence="6">
    <location>
        <begin position="67"/>
        <end position="112"/>
    </location>
</feature>
<evidence type="ECO:0000259" key="5">
    <source>
        <dbReference type="Pfam" id="PF02631"/>
    </source>
</evidence>
<feature type="domain" description="RecX second three-helical" evidence="5">
    <location>
        <begin position="20"/>
        <end position="60"/>
    </location>
</feature>
<dbReference type="PANTHER" id="PTHR33602">
    <property type="entry name" value="REGULATORY PROTEIN RECX FAMILY PROTEIN"/>
    <property type="match status" value="1"/>
</dbReference>
<evidence type="ECO:0000256" key="1">
    <source>
        <dbReference type="ARBA" id="ARBA00004496"/>
    </source>
</evidence>
<evidence type="ECO:0000259" key="6">
    <source>
        <dbReference type="Pfam" id="PF21981"/>
    </source>
</evidence>
<sequence>MQQEASDHIIAHLIANNYLNEERFAVAFARGKHRIKNWGKIRIEQELKMREISKYNINKAIKLLDEEDYLENFEKAAVKKWIDIREKDLSKKKQKWTAYFLRKGFEYNLIYDKLNELLLHKK</sequence>
<keyword evidence="8" id="KW-1185">Reference proteome</keyword>
<comment type="caution">
    <text evidence="7">The sequence shown here is derived from an EMBL/GenBank/DDBJ whole genome shotgun (WGS) entry which is preliminary data.</text>
</comment>
<dbReference type="Gene3D" id="1.10.10.10">
    <property type="entry name" value="Winged helix-like DNA-binding domain superfamily/Winged helix DNA-binding domain"/>
    <property type="match status" value="2"/>
</dbReference>
<reference evidence="7 8" key="1">
    <citation type="submission" date="2017-06" db="EMBL/GenBank/DDBJ databases">
        <title>Description of Avrilella dinanensis gen. nov. sp. nov.</title>
        <authorList>
            <person name="Leyer C."/>
            <person name="Sassi M."/>
            <person name="Minet J."/>
            <person name="Kayal S."/>
            <person name="Cattoir V."/>
        </authorList>
    </citation>
    <scope>NUCLEOTIDE SEQUENCE [LARGE SCALE GENOMIC DNA]</scope>
    <source>
        <strain evidence="7 8">UR159</strain>
    </source>
</reference>
<organism evidence="7 8">
    <name type="scientific">Avrilella dinanensis</name>
    <dbReference type="NCBI Taxonomy" id="2008672"/>
    <lineage>
        <taxon>Bacteria</taxon>
        <taxon>Pseudomonadati</taxon>
        <taxon>Bacteroidota</taxon>
        <taxon>Flavobacteriia</taxon>
        <taxon>Flavobacteriales</taxon>
        <taxon>Flavobacteriaceae</taxon>
        <taxon>Avrilella</taxon>
    </lineage>
</organism>
<name>A0A2M9R857_9FLAO</name>
<dbReference type="GO" id="GO:0005737">
    <property type="term" value="C:cytoplasm"/>
    <property type="evidence" value="ECO:0007669"/>
    <property type="project" value="UniProtKB-SubCell"/>
</dbReference>
<dbReference type="InterPro" id="IPR053924">
    <property type="entry name" value="RecX_HTH_2nd"/>
</dbReference>
<evidence type="ECO:0000256" key="4">
    <source>
        <dbReference type="ARBA" id="ARBA00022490"/>
    </source>
</evidence>
<dbReference type="InterPro" id="IPR036388">
    <property type="entry name" value="WH-like_DNA-bd_sf"/>
</dbReference>
<dbReference type="InterPro" id="IPR003783">
    <property type="entry name" value="Regulatory_RecX"/>
</dbReference>
<comment type="subcellular location">
    <subcellularLocation>
        <location evidence="1">Cytoplasm</location>
    </subcellularLocation>
</comment>
<accession>A0A2M9R857</accession>
<dbReference type="AlphaFoldDB" id="A0A2M9R857"/>
<comment type="similarity">
    <text evidence="2">Belongs to the RecX family.</text>
</comment>
<dbReference type="InterPro" id="IPR053925">
    <property type="entry name" value="RecX_HTH_3rd"/>
</dbReference>
<protein>
    <recommendedName>
        <fullName evidence="3">Regulatory protein RecX</fullName>
    </recommendedName>
</protein>
<evidence type="ECO:0000313" key="8">
    <source>
        <dbReference type="Proteomes" id="UP000231960"/>
    </source>
</evidence>
<proteinExistence type="inferred from homology"/>
<dbReference type="GO" id="GO:0006282">
    <property type="term" value="P:regulation of DNA repair"/>
    <property type="evidence" value="ECO:0007669"/>
    <property type="project" value="InterPro"/>
</dbReference>
<dbReference type="Proteomes" id="UP000231960">
    <property type="component" value="Unassembled WGS sequence"/>
</dbReference>
<dbReference type="EMBL" id="NIPO01000001">
    <property type="protein sequence ID" value="PJR05041.1"/>
    <property type="molecule type" value="Genomic_DNA"/>
</dbReference>
<dbReference type="Pfam" id="PF02631">
    <property type="entry name" value="RecX_HTH2"/>
    <property type="match status" value="1"/>
</dbReference>
<evidence type="ECO:0000256" key="3">
    <source>
        <dbReference type="ARBA" id="ARBA00018111"/>
    </source>
</evidence>
<dbReference type="PANTHER" id="PTHR33602:SF1">
    <property type="entry name" value="REGULATORY PROTEIN RECX FAMILY PROTEIN"/>
    <property type="match status" value="1"/>
</dbReference>
<dbReference type="Pfam" id="PF21981">
    <property type="entry name" value="RecX_HTH3"/>
    <property type="match status" value="1"/>
</dbReference>
<evidence type="ECO:0000313" key="7">
    <source>
        <dbReference type="EMBL" id="PJR05041.1"/>
    </source>
</evidence>
<gene>
    <name evidence="7" type="ORF">CDL10_01255</name>
</gene>
<keyword evidence="4" id="KW-0963">Cytoplasm</keyword>